<gene>
    <name evidence="2" type="ORF">C5F51_00110</name>
</gene>
<keyword evidence="1" id="KW-0472">Membrane</keyword>
<feature type="transmembrane region" description="Helical" evidence="1">
    <location>
        <begin position="111"/>
        <end position="130"/>
    </location>
</feature>
<dbReference type="GeneID" id="66717695"/>
<dbReference type="EMBL" id="PSZD01000001">
    <property type="protein sequence ID" value="PPJ32793.1"/>
    <property type="molecule type" value="Genomic_DNA"/>
</dbReference>
<evidence type="ECO:0000313" key="3">
    <source>
        <dbReference type="Proteomes" id="UP000238356"/>
    </source>
</evidence>
<protein>
    <submittedName>
        <fullName evidence="2">Uncharacterized protein</fullName>
    </submittedName>
</protein>
<feature type="transmembrane region" description="Helical" evidence="1">
    <location>
        <begin position="85"/>
        <end position="105"/>
    </location>
</feature>
<feature type="transmembrane region" description="Helical" evidence="1">
    <location>
        <begin position="12"/>
        <end position="36"/>
    </location>
</feature>
<comment type="caution">
    <text evidence="2">The sequence shown here is derived from an EMBL/GenBank/DDBJ whole genome shotgun (WGS) entry which is preliminary data.</text>
</comment>
<keyword evidence="3" id="KW-1185">Reference proteome</keyword>
<organism evidence="2 3">
    <name type="scientific">Nocardia nova</name>
    <dbReference type="NCBI Taxonomy" id="37330"/>
    <lineage>
        <taxon>Bacteria</taxon>
        <taxon>Bacillati</taxon>
        <taxon>Actinomycetota</taxon>
        <taxon>Actinomycetes</taxon>
        <taxon>Mycobacteriales</taxon>
        <taxon>Nocardiaceae</taxon>
        <taxon>Nocardia</taxon>
    </lineage>
</organism>
<name>A0A2S6AEE0_9NOCA</name>
<sequence>MTISTEVKTIRLTRAVLAGVAAFIAFWASAGAIGLAGGGADLGAAVEARLPLHSPVLAAVLLGLLVAVPMAATAAAVIRNDHRAAAMAVCSGALLVGWVAVQPIIIGQFFWLQPVFGLLGLTVAGLGLSLNAHRGR</sequence>
<reference evidence="2 3" key="1">
    <citation type="submission" date="2018-02" db="EMBL/GenBank/DDBJ databases">
        <title>8 Nocardia nova and 1 Nocardia cyriacigeorgica strain used for evolution to TMP-SMX.</title>
        <authorList>
            <person name="Mehta H."/>
            <person name="Weng J."/>
            <person name="Shamoo Y."/>
        </authorList>
    </citation>
    <scope>NUCLEOTIDE SEQUENCE [LARGE SCALE GENOMIC DNA]</scope>
    <source>
        <strain evidence="2 3">BAA2227</strain>
    </source>
</reference>
<proteinExistence type="predicted"/>
<evidence type="ECO:0000313" key="2">
    <source>
        <dbReference type="EMBL" id="PPJ32793.1"/>
    </source>
</evidence>
<dbReference type="AlphaFoldDB" id="A0A2S6AEE0"/>
<feature type="transmembrane region" description="Helical" evidence="1">
    <location>
        <begin position="56"/>
        <end position="78"/>
    </location>
</feature>
<dbReference type="RefSeq" id="WP_063011367.1">
    <property type="nucleotide sequence ID" value="NZ_JADLQW010000002.1"/>
</dbReference>
<accession>A0A2S6AEE0</accession>
<dbReference type="Proteomes" id="UP000238356">
    <property type="component" value="Unassembled WGS sequence"/>
</dbReference>
<keyword evidence="1" id="KW-0812">Transmembrane</keyword>
<evidence type="ECO:0000256" key="1">
    <source>
        <dbReference type="SAM" id="Phobius"/>
    </source>
</evidence>
<keyword evidence="1" id="KW-1133">Transmembrane helix</keyword>